<evidence type="ECO:0000313" key="4">
    <source>
        <dbReference type="EMBL" id="SEQ47267.1"/>
    </source>
</evidence>
<evidence type="ECO:0000259" key="3">
    <source>
        <dbReference type="Pfam" id="PF02579"/>
    </source>
</evidence>
<dbReference type="Pfam" id="PF02579">
    <property type="entry name" value="Nitro_FeMo-Co"/>
    <property type="match status" value="1"/>
</dbReference>
<feature type="domain" description="Dinitrogenase iron-molybdenum cofactor biosynthesis" evidence="3">
    <location>
        <begin position="28"/>
        <end position="120"/>
    </location>
</feature>
<dbReference type="OrthoDB" id="9797941at2"/>
<keyword evidence="5" id="KW-1185">Reference proteome</keyword>
<dbReference type="SUPFAM" id="SSF53146">
    <property type="entry name" value="Nitrogenase accessory factor-like"/>
    <property type="match status" value="1"/>
</dbReference>
<evidence type="ECO:0000313" key="5">
    <source>
        <dbReference type="Proteomes" id="UP000198749"/>
    </source>
</evidence>
<dbReference type="InterPro" id="IPR003731">
    <property type="entry name" value="Di-Nase_FeMo-co_biosynth"/>
</dbReference>
<dbReference type="Gene3D" id="3.30.420.130">
    <property type="entry name" value="Dinitrogenase iron-molybdenum cofactor biosynthesis domain"/>
    <property type="match status" value="1"/>
</dbReference>
<dbReference type="InterPro" id="IPR034169">
    <property type="entry name" value="NifX-like"/>
</dbReference>
<dbReference type="RefSeq" id="WP_091356325.1">
    <property type="nucleotide sequence ID" value="NZ_AP025284.1"/>
</dbReference>
<dbReference type="Proteomes" id="UP000198749">
    <property type="component" value="Unassembled WGS sequence"/>
</dbReference>
<organism evidence="4 5">
    <name type="scientific">Amphritea atlantica</name>
    <dbReference type="NCBI Taxonomy" id="355243"/>
    <lineage>
        <taxon>Bacteria</taxon>
        <taxon>Pseudomonadati</taxon>
        <taxon>Pseudomonadota</taxon>
        <taxon>Gammaproteobacteria</taxon>
        <taxon>Oceanospirillales</taxon>
        <taxon>Oceanospirillaceae</taxon>
        <taxon>Amphritea</taxon>
    </lineage>
</organism>
<evidence type="ECO:0000256" key="1">
    <source>
        <dbReference type="ARBA" id="ARBA00010285"/>
    </source>
</evidence>
<dbReference type="PANTHER" id="PTHR33937">
    <property type="entry name" value="IRON-MOLYBDENUM PROTEIN-RELATED-RELATED"/>
    <property type="match status" value="1"/>
</dbReference>
<dbReference type="InterPro" id="IPR051840">
    <property type="entry name" value="NifX/NifY_domain"/>
</dbReference>
<reference evidence="5" key="1">
    <citation type="submission" date="2016-10" db="EMBL/GenBank/DDBJ databases">
        <authorList>
            <person name="Varghese N."/>
            <person name="Submissions S."/>
        </authorList>
    </citation>
    <scope>NUCLEOTIDE SEQUENCE [LARGE SCALE GENOMIC DNA]</scope>
    <source>
        <strain evidence="5">DSM 18887</strain>
    </source>
</reference>
<proteinExistence type="inferred from homology"/>
<gene>
    <name evidence="4" type="ORF">SAMN03080615_01580</name>
</gene>
<dbReference type="EMBL" id="FOGB01000004">
    <property type="protein sequence ID" value="SEQ47267.1"/>
    <property type="molecule type" value="Genomic_DNA"/>
</dbReference>
<accession>A0A1H9GAX7</accession>
<evidence type="ECO:0000256" key="2">
    <source>
        <dbReference type="ARBA" id="ARBA00023231"/>
    </source>
</evidence>
<dbReference type="InterPro" id="IPR036105">
    <property type="entry name" value="DiNase_FeMo-co_biosyn_sf"/>
</dbReference>
<sequence length="156" mass="17248">MVPVSRHLHVIREGETPYMIRVAFATNDGETVNEHFGSARSFSIYGVTTDRCDLLSVAEFTLDSSEEDRLQARIEFLSGCAAVYSYACGAAAIRRLIAKGIQPIRVSEEASITDLLKALQREIERGPGSWLAKAIARQQLLLKSPPGYSEADSWEE</sequence>
<name>A0A1H9GAX7_9GAMM</name>
<protein>
    <submittedName>
        <fullName evidence="4">Nitrogen fixation protein NifX</fullName>
    </submittedName>
</protein>
<keyword evidence="2" id="KW-0535">Nitrogen fixation</keyword>
<dbReference type="PANTHER" id="PTHR33937:SF1">
    <property type="entry name" value="IRON-MOLIBDENUM COFACTOR PROCESSING PROTEIN"/>
    <property type="match status" value="1"/>
</dbReference>
<dbReference type="AlphaFoldDB" id="A0A1H9GAX7"/>
<comment type="similarity">
    <text evidence="1">Belongs to the NifX/NifY family.</text>
</comment>
<dbReference type="CDD" id="cd00853">
    <property type="entry name" value="NifX"/>
    <property type="match status" value="1"/>
</dbReference>
<dbReference type="STRING" id="355243.SAMN03080615_01580"/>